<keyword evidence="1" id="KW-0812">Transmembrane</keyword>
<organism evidence="2 3">
    <name type="scientific">Glonium stellatum</name>
    <dbReference type="NCBI Taxonomy" id="574774"/>
    <lineage>
        <taxon>Eukaryota</taxon>
        <taxon>Fungi</taxon>
        <taxon>Dikarya</taxon>
        <taxon>Ascomycota</taxon>
        <taxon>Pezizomycotina</taxon>
        <taxon>Dothideomycetes</taxon>
        <taxon>Pleosporomycetidae</taxon>
        <taxon>Gloniales</taxon>
        <taxon>Gloniaceae</taxon>
        <taxon>Glonium</taxon>
    </lineage>
</organism>
<name>A0A8E2F5L4_9PEZI</name>
<feature type="transmembrane region" description="Helical" evidence="1">
    <location>
        <begin position="74"/>
        <end position="97"/>
    </location>
</feature>
<keyword evidence="1" id="KW-1133">Transmembrane helix</keyword>
<gene>
    <name evidence="2" type="ORF">AOQ84DRAFT_209719</name>
</gene>
<keyword evidence="3" id="KW-1185">Reference proteome</keyword>
<proteinExistence type="predicted"/>
<dbReference type="Proteomes" id="UP000250140">
    <property type="component" value="Unassembled WGS sequence"/>
</dbReference>
<evidence type="ECO:0000256" key="1">
    <source>
        <dbReference type="SAM" id="Phobius"/>
    </source>
</evidence>
<reference evidence="2 3" key="1">
    <citation type="journal article" date="2016" name="Nat. Commun.">
        <title>Ectomycorrhizal ecology is imprinted in the genome of the dominant symbiotic fungus Cenococcum geophilum.</title>
        <authorList>
            <consortium name="DOE Joint Genome Institute"/>
            <person name="Peter M."/>
            <person name="Kohler A."/>
            <person name="Ohm R.A."/>
            <person name="Kuo A."/>
            <person name="Krutzmann J."/>
            <person name="Morin E."/>
            <person name="Arend M."/>
            <person name="Barry K.W."/>
            <person name="Binder M."/>
            <person name="Choi C."/>
            <person name="Clum A."/>
            <person name="Copeland A."/>
            <person name="Grisel N."/>
            <person name="Haridas S."/>
            <person name="Kipfer T."/>
            <person name="LaButti K."/>
            <person name="Lindquist E."/>
            <person name="Lipzen A."/>
            <person name="Maire R."/>
            <person name="Meier B."/>
            <person name="Mihaltcheva S."/>
            <person name="Molinier V."/>
            <person name="Murat C."/>
            <person name="Poggeler S."/>
            <person name="Quandt C.A."/>
            <person name="Sperisen C."/>
            <person name="Tritt A."/>
            <person name="Tisserant E."/>
            <person name="Crous P.W."/>
            <person name="Henrissat B."/>
            <person name="Nehls U."/>
            <person name="Egli S."/>
            <person name="Spatafora J.W."/>
            <person name="Grigoriev I.V."/>
            <person name="Martin F.M."/>
        </authorList>
    </citation>
    <scope>NUCLEOTIDE SEQUENCE [LARGE SCALE GENOMIC DNA]</scope>
    <source>
        <strain evidence="2 3">CBS 207.34</strain>
    </source>
</reference>
<keyword evidence="1" id="KW-0472">Membrane</keyword>
<accession>A0A8E2F5L4</accession>
<sequence>MKKEKRLKNWHSGATSSYEGACFWDAGRVLLYKSQWRLGGLCVVMVGQGGGIQVSGRWMSNPMRVSEEGMKGFWFMRGLFGSEAVVGAPVMALMWWCQSVFA</sequence>
<dbReference type="EMBL" id="KV749177">
    <property type="protein sequence ID" value="OCL10733.1"/>
    <property type="molecule type" value="Genomic_DNA"/>
</dbReference>
<evidence type="ECO:0000313" key="2">
    <source>
        <dbReference type="EMBL" id="OCL10733.1"/>
    </source>
</evidence>
<dbReference type="AlphaFoldDB" id="A0A8E2F5L4"/>
<evidence type="ECO:0000313" key="3">
    <source>
        <dbReference type="Proteomes" id="UP000250140"/>
    </source>
</evidence>
<protein>
    <submittedName>
        <fullName evidence="2">Uncharacterized protein</fullName>
    </submittedName>
</protein>